<evidence type="ECO:0000256" key="2">
    <source>
        <dbReference type="ARBA" id="ARBA00007758"/>
    </source>
</evidence>
<organism evidence="7 8">
    <name type="scientific">Aquabacterium soli</name>
    <dbReference type="NCBI Taxonomy" id="2493092"/>
    <lineage>
        <taxon>Bacteria</taxon>
        <taxon>Pseudomonadati</taxon>
        <taxon>Pseudomonadota</taxon>
        <taxon>Betaproteobacteria</taxon>
        <taxon>Burkholderiales</taxon>
        <taxon>Aquabacterium</taxon>
    </lineage>
</organism>
<sequence length="175" mass="19620">MTRFIWPLAIFAVLLALLGAGLRLKPQEIPSPFIGKPAPAFQLTRLESEQATIGPADLRGQVWVLNVWASWCASCHEEHPVLLDLSRQAGVPLIGLDYKDDRTKGRLWLDRLGNPYQHVAFDADGRVGIDYGVYGVPETFVIDKQGVIRMKLTGPLTREIVRDKLLPLIQELRRA</sequence>
<dbReference type="RefSeq" id="WP_125244475.1">
    <property type="nucleotide sequence ID" value="NZ_RSED01000014.1"/>
</dbReference>
<dbReference type="CDD" id="cd03010">
    <property type="entry name" value="TlpA_like_DsbE"/>
    <property type="match status" value="1"/>
</dbReference>
<dbReference type="OrthoDB" id="9811352at2"/>
<dbReference type="InterPro" id="IPR036249">
    <property type="entry name" value="Thioredoxin-like_sf"/>
</dbReference>
<keyword evidence="8" id="KW-1185">Reference proteome</keyword>
<proteinExistence type="inferred from homology"/>
<dbReference type="Gene3D" id="3.40.30.10">
    <property type="entry name" value="Glutaredoxin"/>
    <property type="match status" value="1"/>
</dbReference>
<dbReference type="Pfam" id="PF08534">
    <property type="entry name" value="Redoxin"/>
    <property type="match status" value="1"/>
</dbReference>
<dbReference type="InterPro" id="IPR017937">
    <property type="entry name" value="Thioredoxin_CS"/>
</dbReference>
<dbReference type="EMBL" id="RSED01000014">
    <property type="protein sequence ID" value="RRS03182.1"/>
    <property type="molecule type" value="Genomic_DNA"/>
</dbReference>
<dbReference type="PROSITE" id="PS51352">
    <property type="entry name" value="THIOREDOXIN_2"/>
    <property type="match status" value="1"/>
</dbReference>
<dbReference type="Proteomes" id="UP000269265">
    <property type="component" value="Unassembled WGS sequence"/>
</dbReference>
<dbReference type="GO" id="GO:0030288">
    <property type="term" value="C:outer membrane-bounded periplasmic space"/>
    <property type="evidence" value="ECO:0007669"/>
    <property type="project" value="InterPro"/>
</dbReference>
<dbReference type="InterPro" id="IPR050553">
    <property type="entry name" value="Thioredoxin_ResA/DsbE_sf"/>
</dbReference>
<dbReference type="PROSITE" id="PS00194">
    <property type="entry name" value="THIOREDOXIN_1"/>
    <property type="match status" value="1"/>
</dbReference>
<reference evidence="7 8" key="1">
    <citation type="submission" date="2018-12" db="EMBL/GenBank/DDBJ databases">
        <title>The whole draft genome of Aquabacterium sp. SJQ9.</title>
        <authorList>
            <person name="Sun L."/>
            <person name="Gao X."/>
            <person name="Chen W."/>
            <person name="Huang K."/>
        </authorList>
    </citation>
    <scope>NUCLEOTIDE SEQUENCE [LARGE SCALE GENOMIC DNA]</scope>
    <source>
        <strain evidence="7 8">SJQ9</strain>
    </source>
</reference>
<dbReference type="SUPFAM" id="SSF52833">
    <property type="entry name" value="Thioredoxin-like"/>
    <property type="match status" value="1"/>
</dbReference>
<dbReference type="PANTHER" id="PTHR42852">
    <property type="entry name" value="THIOL:DISULFIDE INTERCHANGE PROTEIN DSBE"/>
    <property type="match status" value="1"/>
</dbReference>
<accession>A0A3R8S1H4</accession>
<dbReference type="InterPro" id="IPR013740">
    <property type="entry name" value="Redoxin"/>
</dbReference>
<gene>
    <name evidence="7" type="ORF">EIP75_16985</name>
</gene>
<evidence type="ECO:0000313" key="8">
    <source>
        <dbReference type="Proteomes" id="UP000269265"/>
    </source>
</evidence>
<evidence type="ECO:0000256" key="1">
    <source>
        <dbReference type="ARBA" id="ARBA00004196"/>
    </source>
</evidence>
<keyword evidence="4" id="KW-1015">Disulfide bond</keyword>
<evidence type="ECO:0000256" key="4">
    <source>
        <dbReference type="ARBA" id="ARBA00023157"/>
    </source>
</evidence>
<feature type="domain" description="Thioredoxin" evidence="6">
    <location>
        <begin position="32"/>
        <end position="174"/>
    </location>
</feature>
<comment type="similarity">
    <text evidence="2">Belongs to the thioredoxin family. DsbE subfamily.</text>
</comment>
<comment type="caution">
    <text evidence="7">The sequence shown here is derived from an EMBL/GenBank/DDBJ whole genome shotgun (WGS) entry which is preliminary data.</text>
</comment>
<dbReference type="InterPro" id="IPR013766">
    <property type="entry name" value="Thioredoxin_domain"/>
</dbReference>
<dbReference type="InterPro" id="IPR004799">
    <property type="entry name" value="Periplasmic_diS_OxRdtase_DsbE"/>
</dbReference>
<evidence type="ECO:0000256" key="3">
    <source>
        <dbReference type="ARBA" id="ARBA00022748"/>
    </source>
</evidence>
<comment type="subcellular location">
    <subcellularLocation>
        <location evidence="1">Cell envelope</location>
    </subcellularLocation>
</comment>
<protein>
    <submittedName>
        <fullName evidence="7">DsbE family thiol:disulfide interchange protein</fullName>
    </submittedName>
</protein>
<dbReference type="GO" id="GO:0015036">
    <property type="term" value="F:disulfide oxidoreductase activity"/>
    <property type="evidence" value="ECO:0007669"/>
    <property type="project" value="InterPro"/>
</dbReference>
<evidence type="ECO:0000313" key="7">
    <source>
        <dbReference type="EMBL" id="RRS03182.1"/>
    </source>
</evidence>
<name>A0A3R8S1H4_9BURK</name>
<dbReference type="AlphaFoldDB" id="A0A3R8S1H4"/>
<dbReference type="NCBIfam" id="TIGR00385">
    <property type="entry name" value="dsbE"/>
    <property type="match status" value="1"/>
</dbReference>
<dbReference type="PANTHER" id="PTHR42852:SF6">
    <property type="entry name" value="THIOL:DISULFIDE INTERCHANGE PROTEIN DSBE"/>
    <property type="match status" value="1"/>
</dbReference>
<keyword evidence="3" id="KW-0201">Cytochrome c-type biogenesis</keyword>
<dbReference type="GO" id="GO:0017004">
    <property type="term" value="P:cytochrome complex assembly"/>
    <property type="evidence" value="ECO:0007669"/>
    <property type="project" value="UniProtKB-KW"/>
</dbReference>
<evidence type="ECO:0000259" key="6">
    <source>
        <dbReference type="PROSITE" id="PS51352"/>
    </source>
</evidence>
<keyword evidence="5" id="KW-0676">Redox-active center</keyword>
<evidence type="ECO:0000256" key="5">
    <source>
        <dbReference type="ARBA" id="ARBA00023284"/>
    </source>
</evidence>